<evidence type="ECO:0000313" key="1">
    <source>
        <dbReference type="EMBL" id="OGI71056.1"/>
    </source>
</evidence>
<comment type="caution">
    <text evidence="1">The sequence shown here is derived from an EMBL/GenBank/DDBJ whole genome shotgun (WGS) entry which is preliminary data.</text>
</comment>
<dbReference type="EMBL" id="MFTY01000021">
    <property type="protein sequence ID" value="OGI71056.1"/>
    <property type="molecule type" value="Genomic_DNA"/>
</dbReference>
<evidence type="ECO:0000313" key="2">
    <source>
        <dbReference type="Proteomes" id="UP000177112"/>
    </source>
</evidence>
<dbReference type="Proteomes" id="UP000177112">
    <property type="component" value="Unassembled WGS sequence"/>
</dbReference>
<organism evidence="1 2">
    <name type="scientific">Candidatus Nomurabacteria bacterium RIFCSPHIGHO2_02_FULL_35_13</name>
    <dbReference type="NCBI Taxonomy" id="1801748"/>
    <lineage>
        <taxon>Bacteria</taxon>
        <taxon>Candidatus Nomuraibacteriota</taxon>
    </lineage>
</organism>
<accession>A0A1F6VNC1</accession>
<protein>
    <submittedName>
        <fullName evidence="1">Uncharacterized protein</fullName>
    </submittedName>
</protein>
<reference evidence="1 2" key="1">
    <citation type="journal article" date="2016" name="Nat. Commun.">
        <title>Thousands of microbial genomes shed light on interconnected biogeochemical processes in an aquifer system.</title>
        <authorList>
            <person name="Anantharaman K."/>
            <person name="Brown C.T."/>
            <person name="Hug L.A."/>
            <person name="Sharon I."/>
            <person name="Castelle C.J."/>
            <person name="Probst A.J."/>
            <person name="Thomas B.C."/>
            <person name="Singh A."/>
            <person name="Wilkins M.J."/>
            <person name="Karaoz U."/>
            <person name="Brodie E.L."/>
            <person name="Williams K.H."/>
            <person name="Hubbard S.S."/>
            <person name="Banfield J.F."/>
        </authorList>
    </citation>
    <scope>NUCLEOTIDE SEQUENCE [LARGE SCALE GENOMIC DNA]</scope>
</reference>
<gene>
    <name evidence="1" type="ORF">A3B84_02545</name>
</gene>
<name>A0A1F6VNC1_9BACT</name>
<dbReference type="AlphaFoldDB" id="A0A1F6VNC1"/>
<proteinExistence type="predicted"/>
<sequence>METATFVVVLVSLLVVVRLVFRSSENEVLLRNAINVLKNMSDVTEAVVEGKRLSTILVVEAKKDISISAEEFEPKKEELKKNMLEALDKGVEMYRNKRSGRIADAGTVAYVTLDHSGFDQFVTSNVRSKAKDALARLIANQDVSGAKRFIAMLARNL</sequence>